<reference evidence="7" key="2">
    <citation type="journal article" date="2021" name="Microbiome">
        <title>Successional dynamics and alternative stable states in a saline activated sludge microbial community over 9 years.</title>
        <authorList>
            <person name="Wang Y."/>
            <person name="Ye J."/>
            <person name="Ju F."/>
            <person name="Liu L."/>
            <person name="Boyd J.A."/>
            <person name="Deng Y."/>
            <person name="Parks D.H."/>
            <person name="Jiang X."/>
            <person name="Yin X."/>
            <person name="Woodcroft B.J."/>
            <person name="Tyson G.W."/>
            <person name="Hugenholtz P."/>
            <person name="Polz M.F."/>
            <person name="Zhang T."/>
        </authorList>
    </citation>
    <scope>NUCLEOTIDE SEQUENCE</scope>
    <source>
        <strain evidence="7">HKST-UBA10</strain>
    </source>
</reference>
<dbReference type="GO" id="GO:0003735">
    <property type="term" value="F:structural constituent of ribosome"/>
    <property type="evidence" value="ECO:0007669"/>
    <property type="project" value="InterPro"/>
</dbReference>
<evidence type="ECO:0000256" key="5">
    <source>
        <dbReference type="HAMAP-Rule" id="MF_00402"/>
    </source>
</evidence>
<dbReference type="HAMAP" id="MF_00402">
    <property type="entry name" value="Ribosomal_bL19"/>
    <property type="match status" value="1"/>
</dbReference>
<dbReference type="GO" id="GO:0022625">
    <property type="term" value="C:cytosolic large ribosomal subunit"/>
    <property type="evidence" value="ECO:0007669"/>
    <property type="project" value="TreeGrafter"/>
</dbReference>
<dbReference type="EMBL" id="JAGQLG010000161">
    <property type="protein sequence ID" value="MCA9382544.1"/>
    <property type="molecule type" value="Genomic_DNA"/>
</dbReference>
<dbReference type="PRINTS" id="PR00061">
    <property type="entry name" value="RIBOSOMALL19"/>
</dbReference>
<evidence type="ECO:0000256" key="3">
    <source>
        <dbReference type="ARBA" id="ARBA00023274"/>
    </source>
</evidence>
<protein>
    <recommendedName>
        <fullName evidence="4 5">Large ribosomal subunit protein bL19</fullName>
    </recommendedName>
</protein>
<keyword evidence="3 5" id="KW-0687">Ribonucleoprotein</keyword>
<gene>
    <name evidence="5 7" type="primary">rplS</name>
    <name evidence="7" type="ORF">KC660_04010</name>
</gene>
<evidence type="ECO:0000256" key="1">
    <source>
        <dbReference type="ARBA" id="ARBA00005781"/>
    </source>
</evidence>
<evidence type="ECO:0000256" key="6">
    <source>
        <dbReference type="RuleBase" id="RU000559"/>
    </source>
</evidence>
<reference evidence="7" key="1">
    <citation type="submission" date="2020-04" db="EMBL/GenBank/DDBJ databases">
        <authorList>
            <person name="Zhang T."/>
        </authorList>
    </citation>
    <scope>NUCLEOTIDE SEQUENCE</scope>
    <source>
        <strain evidence="7">HKST-UBA10</strain>
    </source>
</reference>
<evidence type="ECO:0000313" key="7">
    <source>
        <dbReference type="EMBL" id="MCA9382544.1"/>
    </source>
</evidence>
<organism evidence="7 8">
    <name type="scientific">Candidatus Dojkabacteria bacterium</name>
    <dbReference type="NCBI Taxonomy" id="2099670"/>
    <lineage>
        <taxon>Bacteria</taxon>
        <taxon>Candidatus Dojkabacteria</taxon>
    </lineage>
</organism>
<dbReference type="NCBIfam" id="TIGR01024">
    <property type="entry name" value="rplS_bact"/>
    <property type="match status" value="1"/>
</dbReference>
<dbReference type="GO" id="GO:0006412">
    <property type="term" value="P:translation"/>
    <property type="evidence" value="ECO:0007669"/>
    <property type="project" value="UniProtKB-UniRule"/>
</dbReference>
<comment type="caution">
    <text evidence="7">The sequence shown here is derived from an EMBL/GenBank/DDBJ whole genome shotgun (WGS) entry which is preliminary data.</text>
</comment>
<dbReference type="InterPro" id="IPR001857">
    <property type="entry name" value="Ribosomal_bL19"/>
</dbReference>
<sequence>MNTDFVNKVEKDQVRTDLPAFDTGDTINVSYKIVDDGGKTRRVQDFKGIVLAIKHSGTRKTFTVRKIASAGVGVERIFPLNSPNIDKIEVIKRGKTRKSKLYYMRDRIGKAAMKIGEKDMSMEVPVEEVVEKETEEVAESEK</sequence>
<dbReference type="PROSITE" id="PS01015">
    <property type="entry name" value="RIBOSOMAL_L19"/>
    <property type="match status" value="1"/>
</dbReference>
<dbReference type="InterPro" id="IPR018257">
    <property type="entry name" value="Ribosomal_bL19_CS"/>
</dbReference>
<dbReference type="PANTHER" id="PTHR15680">
    <property type="entry name" value="RIBOSOMAL PROTEIN L19"/>
    <property type="match status" value="1"/>
</dbReference>
<dbReference type="Gene3D" id="2.30.30.790">
    <property type="match status" value="1"/>
</dbReference>
<dbReference type="Proteomes" id="UP000782843">
    <property type="component" value="Unassembled WGS sequence"/>
</dbReference>
<evidence type="ECO:0000256" key="2">
    <source>
        <dbReference type="ARBA" id="ARBA00022980"/>
    </source>
</evidence>
<dbReference type="PANTHER" id="PTHR15680:SF9">
    <property type="entry name" value="LARGE RIBOSOMAL SUBUNIT PROTEIN BL19M"/>
    <property type="match status" value="1"/>
</dbReference>
<dbReference type="AlphaFoldDB" id="A0A955RIM9"/>
<accession>A0A955RIM9</accession>
<dbReference type="SUPFAM" id="SSF50104">
    <property type="entry name" value="Translation proteins SH3-like domain"/>
    <property type="match status" value="1"/>
</dbReference>
<proteinExistence type="inferred from homology"/>
<dbReference type="InterPro" id="IPR038657">
    <property type="entry name" value="Ribosomal_bL19_sf"/>
</dbReference>
<comment type="function">
    <text evidence="5 6">This protein is located at the 30S-50S ribosomal subunit interface and may play a role in the structure and function of the aminoacyl-tRNA binding site.</text>
</comment>
<keyword evidence="2 5" id="KW-0689">Ribosomal protein</keyword>
<evidence type="ECO:0000256" key="4">
    <source>
        <dbReference type="ARBA" id="ARBA00035171"/>
    </source>
</evidence>
<name>A0A955RIM9_9BACT</name>
<comment type="similarity">
    <text evidence="1 5 6">Belongs to the bacterial ribosomal protein bL19 family.</text>
</comment>
<evidence type="ECO:0000313" key="8">
    <source>
        <dbReference type="Proteomes" id="UP000782843"/>
    </source>
</evidence>
<dbReference type="Pfam" id="PF01245">
    <property type="entry name" value="Ribosomal_L19"/>
    <property type="match status" value="1"/>
</dbReference>
<dbReference type="InterPro" id="IPR008991">
    <property type="entry name" value="Translation_prot_SH3-like_sf"/>
</dbReference>